<keyword evidence="3" id="KW-1185">Reference proteome</keyword>
<gene>
    <name evidence="2" type="ORF">BPT24_269</name>
</gene>
<organism evidence="2 3">
    <name type="scientific">Tenacibaculum phage pT24</name>
    <dbReference type="NCBI Taxonomy" id="1880590"/>
    <lineage>
        <taxon>Viruses</taxon>
        <taxon>Duplodnaviria</taxon>
        <taxon>Heunggongvirae</taxon>
        <taxon>Uroviricota</taxon>
        <taxon>Caudoviricetes</taxon>
        <taxon>Kungbxnavirus</taxon>
        <taxon>Kungbxnavirus pT24</taxon>
    </lineage>
</organism>
<feature type="compositionally biased region" description="Basic residues" evidence="1">
    <location>
        <begin position="121"/>
        <end position="146"/>
    </location>
</feature>
<dbReference type="EMBL" id="LC168164">
    <property type="protein sequence ID" value="BAV39386.1"/>
    <property type="molecule type" value="Genomic_DNA"/>
</dbReference>
<sequence>MNKNEESKQNICHLESLQKAHEPVIIGNAESGVASLKHLACHEMGSPLLPSMPSMSVEDPERGLNIISDDVETYSETIERFGKTFKITANSIEELKQDVSNFYESQESYYGCRSMSAKGHTTSHKNMLKIRKSKNRKRRKNRKTHR</sequence>
<accession>A0A1B4XX47</accession>
<proteinExistence type="predicted"/>
<evidence type="ECO:0000313" key="2">
    <source>
        <dbReference type="EMBL" id="BAV39386.1"/>
    </source>
</evidence>
<evidence type="ECO:0000313" key="3">
    <source>
        <dbReference type="Proteomes" id="UP000224877"/>
    </source>
</evidence>
<dbReference type="Proteomes" id="UP000224877">
    <property type="component" value="Segment"/>
</dbReference>
<evidence type="ECO:0000256" key="1">
    <source>
        <dbReference type="SAM" id="MobiDB-lite"/>
    </source>
</evidence>
<name>A0A1B4XX47_9CAUD</name>
<reference evidence="2 3" key="1">
    <citation type="submission" date="2016-07" db="EMBL/GenBank/DDBJ databases">
        <title>Characterization of three bacteriophages infecting bacteria isolated from shrimp culture pond water.</title>
        <authorList>
            <person name="Khoa H.V."/>
        </authorList>
    </citation>
    <scope>NUCLEOTIDE SEQUENCE [LARGE SCALE GENOMIC DNA]</scope>
</reference>
<protein>
    <submittedName>
        <fullName evidence="2">Uncharacterized protein</fullName>
    </submittedName>
</protein>
<feature type="region of interest" description="Disordered" evidence="1">
    <location>
        <begin position="114"/>
        <end position="146"/>
    </location>
</feature>